<dbReference type="PANTHER" id="PTHR42987">
    <property type="entry name" value="PEPTIDASE S49"/>
    <property type="match status" value="1"/>
</dbReference>
<feature type="domain" description="Peptidase S49" evidence="5">
    <location>
        <begin position="102"/>
        <end position="249"/>
    </location>
</feature>
<dbReference type="Pfam" id="PF01343">
    <property type="entry name" value="Peptidase_S49"/>
    <property type="match status" value="1"/>
</dbReference>
<dbReference type="InterPro" id="IPR047272">
    <property type="entry name" value="S49_SppA_C"/>
</dbReference>
<proteinExistence type="inferred from homology"/>
<dbReference type="eggNOG" id="COG0616">
    <property type="taxonomic scope" value="Bacteria"/>
</dbReference>
<dbReference type="AlphaFoldDB" id="V6DFR3"/>
<sequence length="300" mass="33776">MPRFVDYLKNIFFILVLLQVAPSLIKNLKKQYSNVLEAKTKVGVITIKDALYNSDDYVSDIKDYFKDKSIKALVLKINCPGGAAGTSQAIFNEIKHWQGVNNKYVIAFVENLAASGGYYVASAANYIISTPGAFIGSIGSYIAHPMFKDFIEQFKVKYEVIKSGDYKTVGNPFLETTDAQRQMLQGLSDNVYKQFVHDVAIQRPKLSGNVKEWADGRIFTGQQALQIGLVDELGSQSTVITALKEKVGITTEIEWVKPKKRGNFIQTLLSNDDDSDSKFQTSIMSKVYNLFHKYFMYLNY</sequence>
<gene>
    <name evidence="6" type="primary">sppA</name>
    <name evidence="6" type="ORF">BABL1_gene_1046</name>
</gene>
<dbReference type="KEGG" id="dpb:BABL1_gene_1046"/>
<keyword evidence="2 6" id="KW-0645">Protease</keyword>
<keyword evidence="3" id="KW-0378">Hydrolase</keyword>
<evidence type="ECO:0000256" key="4">
    <source>
        <dbReference type="ARBA" id="ARBA00022825"/>
    </source>
</evidence>
<keyword evidence="7" id="KW-1185">Reference proteome</keyword>
<dbReference type="OrthoDB" id="9764363at2"/>
<dbReference type="SUPFAM" id="SSF52096">
    <property type="entry name" value="ClpP/crotonase"/>
    <property type="match status" value="1"/>
</dbReference>
<evidence type="ECO:0000256" key="1">
    <source>
        <dbReference type="ARBA" id="ARBA00008683"/>
    </source>
</evidence>
<accession>V6DFR3</accession>
<dbReference type="RefSeq" id="WP_023791488.1">
    <property type="nucleotide sequence ID" value="NC_023003.1"/>
</dbReference>
<dbReference type="Gene3D" id="6.20.330.10">
    <property type="match status" value="1"/>
</dbReference>
<dbReference type="GO" id="GO:0008236">
    <property type="term" value="F:serine-type peptidase activity"/>
    <property type="evidence" value="ECO:0007669"/>
    <property type="project" value="UniProtKB-KW"/>
</dbReference>
<evidence type="ECO:0000313" key="7">
    <source>
        <dbReference type="Proteomes" id="UP000018769"/>
    </source>
</evidence>
<dbReference type="NCBIfam" id="TIGR00706">
    <property type="entry name" value="SppA_dom"/>
    <property type="match status" value="1"/>
</dbReference>
<dbReference type="InterPro" id="IPR002142">
    <property type="entry name" value="Peptidase_S49"/>
</dbReference>
<dbReference type="GO" id="GO:0006508">
    <property type="term" value="P:proteolysis"/>
    <property type="evidence" value="ECO:0007669"/>
    <property type="project" value="UniProtKB-KW"/>
</dbReference>
<organism evidence="6 7">
    <name type="scientific">Candidatus Babela massiliensis</name>
    <dbReference type="NCBI Taxonomy" id="673862"/>
    <lineage>
        <taxon>Bacteria</taxon>
        <taxon>Candidatus Babelota</taxon>
        <taxon>Candidatus Babeliae</taxon>
        <taxon>Candidatus Babeliales</taxon>
        <taxon>Candidatus Babeliaceae</taxon>
        <taxon>Candidatus Babela</taxon>
    </lineage>
</organism>
<comment type="similarity">
    <text evidence="1">Belongs to the peptidase S49 family.</text>
</comment>
<protein>
    <submittedName>
        <fullName evidence="6">Periplasmic serine protease (ClpP class)</fullName>
    </submittedName>
</protein>
<keyword evidence="4" id="KW-0720">Serine protease</keyword>
<reference evidence="6 7" key="1">
    <citation type="journal article" date="2015" name="Biol. Direct">
        <title>Babela massiliensis, a representative of a widespread bacterial phylum with unusual adaptations to parasitism in amoebae.</title>
        <authorList>
            <person name="Pagnier I."/>
            <person name="Yutin N."/>
            <person name="Croce O."/>
            <person name="Makarova K.S."/>
            <person name="Wolf Y.I."/>
            <person name="Benamar S."/>
            <person name="Raoult D."/>
            <person name="Koonin E.V."/>
            <person name="La Scola B."/>
        </authorList>
    </citation>
    <scope>NUCLEOTIDE SEQUENCE [LARGE SCALE GENOMIC DNA]</scope>
    <source>
        <strain evidence="7">BABL1</strain>
    </source>
</reference>
<dbReference type="InterPro" id="IPR004635">
    <property type="entry name" value="Pept_S49_SppA"/>
</dbReference>
<evidence type="ECO:0000259" key="5">
    <source>
        <dbReference type="Pfam" id="PF01343"/>
    </source>
</evidence>
<dbReference type="HOGENOM" id="CLU_046540_0_0_7"/>
<evidence type="ECO:0000313" key="6">
    <source>
        <dbReference type="EMBL" id="CDK30410.1"/>
    </source>
</evidence>
<dbReference type="EMBL" id="HG793133">
    <property type="protein sequence ID" value="CDK30410.1"/>
    <property type="molecule type" value="Genomic_DNA"/>
</dbReference>
<name>V6DFR3_9BACT</name>
<dbReference type="CDD" id="cd07023">
    <property type="entry name" value="S49_Sppa_N_C"/>
    <property type="match status" value="1"/>
</dbReference>
<dbReference type="PANTHER" id="PTHR42987:SF4">
    <property type="entry name" value="PROTEASE SOHB-RELATED"/>
    <property type="match status" value="1"/>
</dbReference>
<dbReference type="Gene3D" id="3.90.226.10">
    <property type="entry name" value="2-enoyl-CoA Hydratase, Chain A, domain 1"/>
    <property type="match status" value="1"/>
</dbReference>
<evidence type="ECO:0000256" key="3">
    <source>
        <dbReference type="ARBA" id="ARBA00022801"/>
    </source>
</evidence>
<evidence type="ECO:0000256" key="2">
    <source>
        <dbReference type="ARBA" id="ARBA00022670"/>
    </source>
</evidence>
<dbReference type="InterPro" id="IPR029045">
    <property type="entry name" value="ClpP/crotonase-like_dom_sf"/>
</dbReference>
<dbReference type="Proteomes" id="UP000018769">
    <property type="component" value="Chromosome I"/>
</dbReference>